<dbReference type="GO" id="GO:0006351">
    <property type="term" value="P:DNA-templated transcription"/>
    <property type="evidence" value="ECO:0007669"/>
    <property type="project" value="UniProtKB-UniRule"/>
</dbReference>
<comment type="caution">
    <text evidence="18">Lacks conserved residue(s) required for the propagation of feature annotation.</text>
</comment>
<dbReference type="EMBL" id="FM955837">
    <property type="protein sequence ID" value="CAW42214.1"/>
    <property type="molecule type" value="Genomic_DNA"/>
</dbReference>
<evidence type="ECO:0000256" key="16">
    <source>
        <dbReference type="ARBA" id="ARBA00023280"/>
    </source>
</evidence>
<organism evidence="20 21">
    <name type="scientific">Human papillomavirus type 98</name>
    <dbReference type="NCBI Taxonomy" id="587347"/>
    <lineage>
        <taxon>Viruses</taxon>
        <taxon>Monodnaviria</taxon>
        <taxon>Shotokuvirae</taxon>
        <taxon>Cossaviricota</taxon>
        <taxon>Papovaviricetes</taxon>
        <taxon>Zurhausenvirales</taxon>
        <taxon>Papillomaviridae</taxon>
        <taxon>Firstpapillomavirinae</taxon>
        <taxon>Betapapillomavirus</taxon>
        <taxon>Betapapillomavirus 1</taxon>
    </lineage>
</organism>
<evidence type="ECO:0000256" key="7">
    <source>
        <dbReference type="ARBA" id="ARBA00022771"/>
    </source>
</evidence>
<keyword evidence="11 18" id="KW-0238">DNA-binding</keyword>
<dbReference type="GO" id="GO:0003700">
    <property type="term" value="F:DNA-binding transcription factor activity"/>
    <property type="evidence" value="ECO:0007669"/>
    <property type="project" value="UniProtKB-UniRule"/>
</dbReference>
<evidence type="ECO:0000256" key="17">
    <source>
        <dbReference type="ARBA" id="ARBA00023309"/>
    </source>
</evidence>
<evidence type="ECO:0000256" key="18">
    <source>
        <dbReference type="HAMAP-Rule" id="MF_04004"/>
    </source>
</evidence>
<feature type="short sequence motif" description="LXCXE motif; interaction with host RB1 and TMEM173/STING" evidence="18">
    <location>
        <begin position="23"/>
        <end position="27"/>
    </location>
</feature>
<evidence type="ECO:0000256" key="1">
    <source>
        <dbReference type="ARBA" id="ARBA00022504"/>
    </source>
</evidence>
<feature type="short sequence motif" description="Nuclear export signal" evidence="18">
    <location>
        <begin position="68"/>
        <end position="76"/>
    </location>
</feature>
<dbReference type="GO" id="GO:0039645">
    <property type="term" value="P:symbiont-mediated perturbation of host cell cycle G1/S transition checkpoint"/>
    <property type="evidence" value="ECO:0007669"/>
    <property type="project" value="UniProtKB-UniRule"/>
</dbReference>
<keyword evidence="13 18" id="KW-0804">Transcription</keyword>
<dbReference type="GO" id="GO:0008270">
    <property type="term" value="F:zinc ion binding"/>
    <property type="evidence" value="ECO:0007669"/>
    <property type="project" value="UniProtKB-KW"/>
</dbReference>
<dbReference type="GO" id="GO:0030430">
    <property type="term" value="C:host cell cytoplasm"/>
    <property type="evidence" value="ECO:0007669"/>
    <property type="project" value="UniProtKB-SubCell"/>
</dbReference>
<keyword evidence="16 18" id="KW-0899">Viral immunoevasion</keyword>
<dbReference type="PIRSF" id="PIRSF003407">
    <property type="entry name" value="Papvi_E7"/>
    <property type="match status" value="1"/>
</dbReference>
<evidence type="ECO:0000256" key="5">
    <source>
        <dbReference type="ARBA" id="ARBA00022632"/>
    </source>
</evidence>
<evidence type="ECO:0000256" key="14">
    <source>
        <dbReference type="ARBA" id="ARBA00023200"/>
    </source>
</evidence>
<evidence type="ECO:0000256" key="3">
    <source>
        <dbReference type="ARBA" id="ARBA00022562"/>
    </source>
</evidence>
<keyword evidence="15" id="KW-0922">Interferon antiviral system evasion</keyword>
<keyword evidence="3 18" id="KW-1048">Host nucleus</keyword>
<name>C4PUC1_HPV98</name>
<keyword evidence="14 18" id="KW-1035">Host cytoplasm</keyword>
<keyword evidence="1 18" id="KW-1121">Modulation of host cell cycle by virus</keyword>
<dbReference type="GO" id="GO:0003677">
    <property type="term" value="F:DNA binding"/>
    <property type="evidence" value="ECO:0007669"/>
    <property type="project" value="UniProtKB-UniRule"/>
</dbReference>
<dbReference type="Pfam" id="PF00527">
    <property type="entry name" value="E7"/>
    <property type="match status" value="1"/>
</dbReference>
<evidence type="ECO:0000256" key="6">
    <source>
        <dbReference type="ARBA" id="ARBA00022723"/>
    </source>
</evidence>
<accession>C4PUC1</accession>
<proteinExistence type="inferred from homology"/>
<dbReference type="GO" id="GO:0052170">
    <property type="term" value="P:symbiont-mediated suppression of host innate immune response"/>
    <property type="evidence" value="ECO:0007669"/>
    <property type="project" value="UniProtKB-KW"/>
</dbReference>
<dbReference type="GO" id="GO:0042025">
    <property type="term" value="C:host cell nucleus"/>
    <property type="evidence" value="ECO:0007669"/>
    <property type="project" value="UniProtKB-SubCell"/>
</dbReference>
<comment type="function">
    <text evidence="18">Plays a role in viral genome replication by driving entry of quiescent cells into the cell cycle. Stimulation of progression from G1 to S phase allows the virus to efficiently use the cellular DNA replicating machinery to achieve viral genome replication. E7 protein has both transforming and trans-activating activities. Induces the disassembly of the E2F1 transcription factor from RB1, with subsequent transcriptional activation of E2F1-regulated S-phase genes. Interferes with host histone deacetylation mediated by HDAC1 and HDAC2, leading to transcription activation. Plays also a role in the inhibition of both antiviral and antiproliferative functions of host interferon alpha. Interaction with host TMEM173/STING impairs the ability of TMEM173/STING to sense cytosolic DNA and promote the production of type I interferon (IFN-alpha and IFN-beta).</text>
</comment>
<evidence type="ECO:0000256" key="4">
    <source>
        <dbReference type="ARBA" id="ARBA00022581"/>
    </source>
</evidence>
<dbReference type="SUPFAM" id="SSF161234">
    <property type="entry name" value="E7 C-terminal domain-like"/>
    <property type="match status" value="1"/>
</dbReference>
<keyword evidence="7 18" id="KW-0863">Zinc-finger</keyword>
<evidence type="ECO:0000256" key="12">
    <source>
        <dbReference type="ARBA" id="ARBA00023159"/>
    </source>
</evidence>
<evidence type="ECO:0000256" key="19">
    <source>
        <dbReference type="PIRNR" id="PIRNR003407"/>
    </source>
</evidence>
<keyword evidence="17 18" id="KW-1078">G1/S host cell cycle checkpoint dysregulation by virus</keyword>
<evidence type="ECO:0000256" key="15">
    <source>
        <dbReference type="ARBA" id="ARBA00023258"/>
    </source>
</evidence>
<keyword evidence="8 18" id="KW-1114">Inhibition of host interferon signaling pathway by virus</keyword>
<evidence type="ECO:0000256" key="10">
    <source>
        <dbReference type="ARBA" id="ARBA00023015"/>
    </source>
</evidence>
<evidence type="ECO:0000256" key="2">
    <source>
        <dbReference type="ARBA" id="ARBA00022518"/>
    </source>
</evidence>
<dbReference type="Proteomes" id="UP000110538">
    <property type="component" value="Segment"/>
</dbReference>
<keyword evidence="2 18" id="KW-0244">Early protein</keyword>
<comment type="subunit">
    <text evidence="18">Homodimer. Homooligomer. Interacts with host RB1; this interaction induces dissociation of RB1-E2F1 complex thereby disrupting RB1 activity. Interacts with host EP300; this interaction represses EP300 transcriptional activity. Interacts with protein E2; this interaction inhibits E7 oncogenic activity. Interacts with host TMEM173/STING; this interaction impairs the ability of TMEM173/STING to sense cytosolic DNA and promote the production of type I interferon (IFN-alpha and IFN-beta).</text>
</comment>
<evidence type="ECO:0000313" key="20">
    <source>
        <dbReference type="EMBL" id="CAW42214.1"/>
    </source>
</evidence>
<evidence type="ECO:0000256" key="13">
    <source>
        <dbReference type="ARBA" id="ARBA00023163"/>
    </source>
</evidence>
<comment type="subcellular location">
    <subcellularLocation>
        <location evidence="18">Host cytoplasm</location>
    </subcellularLocation>
    <subcellularLocation>
        <location evidence="18">Host nucleus</location>
    </subcellularLocation>
    <text evidence="18">Predominantly found in the host nucleus.</text>
</comment>
<keyword evidence="4 18" id="KW-0945">Host-virus interaction</keyword>
<comment type="PTM">
    <text evidence="18">Highly phosphorylated.</text>
</comment>
<comment type="function">
    <text evidence="19">E7 protein has both transforming and trans-activating activities.</text>
</comment>
<evidence type="ECO:0000313" key="21">
    <source>
        <dbReference type="Proteomes" id="UP000110538"/>
    </source>
</evidence>
<protein>
    <recommendedName>
        <fullName evidence="18 19">Protein E7</fullName>
    </recommendedName>
</protein>
<dbReference type="InterPro" id="IPR000148">
    <property type="entry name" value="Papilloma_E7"/>
</dbReference>
<dbReference type="HAMAP" id="MF_04004">
    <property type="entry name" value="PPV_E7"/>
    <property type="match status" value="1"/>
</dbReference>
<keyword evidence="5 18" id="KW-1090">Inhibition of host innate immune response by virus</keyword>
<dbReference type="Gene3D" id="3.30.160.330">
    <property type="match status" value="1"/>
</dbReference>
<keyword evidence="12 18" id="KW-0010">Activator</keyword>
<sequence length="95" mass="10600">MIGKEVTLQDIVLELTEPQPVDLHCEEELPEQDTEVEPERTSYKIILRCGGGCGTRLRIFVAATHSGIRSLQELLLEEVVLLCPDCRNSDQHGGQ</sequence>
<dbReference type="GO" id="GO:0019904">
    <property type="term" value="F:protein domain specific binding"/>
    <property type="evidence" value="ECO:0007669"/>
    <property type="project" value="UniProtKB-UniRule"/>
</dbReference>
<gene>
    <name evidence="18 20" type="primary">E7</name>
</gene>
<dbReference type="GO" id="GO:0039502">
    <property type="term" value="P:symbiont-mediated suppression of host type I interferon-mediated signaling pathway"/>
    <property type="evidence" value="ECO:0007669"/>
    <property type="project" value="UniProtKB-UniRule"/>
</dbReference>
<keyword evidence="9 18" id="KW-0862">Zinc</keyword>
<evidence type="ECO:0000256" key="8">
    <source>
        <dbReference type="ARBA" id="ARBA00022830"/>
    </source>
</evidence>
<evidence type="ECO:0000256" key="11">
    <source>
        <dbReference type="ARBA" id="ARBA00023125"/>
    </source>
</evidence>
<reference evidence="20 21" key="1">
    <citation type="journal article" date="2009" name="J. Gen. Virol.">
        <title>Characterization of seven novel human papillomavirus types isolated from cutaneous tissue, but also present in mucosal lesions.</title>
        <authorList>
            <person name="de Villiers E.M."/>
            <person name="Gunst K."/>
        </authorList>
    </citation>
    <scope>NUCLEOTIDE SEQUENCE [LARGE SCALE GENOMIC DNA]</scope>
    <source>
        <strain evidence="20">GA1-3</strain>
    </source>
</reference>
<comment type="similarity">
    <text evidence="18 19">Belongs to the papillomaviridae E7 protein family.</text>
</comment>
<comment type="domain">
    <text evidence="18">The E7 terminal domain is an intrinsically disordered domain, whose flexibility and conformational transitions confer target adaptability to the oncoprotein. It allows adaptation to a variety of protein targets and exposes the PEST degradation sequence that regulates its turnover in the cell.</text>
</comment>
<keyword evidence="10 18" id="KW-0805">Transcription regulation</keyword>
<evidence type="ECO:0000256" key="9">
    <source>
        <dbReference type="ARBA" id="ARBA00022833"/>
    </source>
</evidence>
<keyword evidence="6 18" id="KW-0479">Metal-binding</keyword>